<feature type="region of interest" description="Disordered" evidence="2">
    <location>
        <begin position="214"/>
        <end position="238"/>
    </location>
</feature>
<keyword evidence="1" id="KW-0051">Antiviral defense</keyword>
<dbReference type="InterPro" id="IPR021124">
    <property type="entry name" value="CRISPR-assoc_prot_Cas5"/>
</dbReference>
<dbReference type="EMBL" id="PKHA01000004">
    <property type="protein sequence ID" value="PKY98818.1"/>
    <property type="molecule type" value="Genomic_DNA"/>
</dbReference>
<accession>A0A2I1KT86</accession>
<dbReference type="InterPro" id="IPR010147">
    <property type="entry name" value="CRISPR-assoc_prot_CasD"/>
</dbReference>
<dbReference type="CDD" id="cd09756">
    <property type="entry name" value="Cas5_I-E"/>
    <property type="match status" value="1"/>
</dbReference>
<dbReference type="NCBIfam" id="TIGR02593">
    <property type="entry name" value="CRISPR_cas5"/>
    <property type="match status" value="1"/>
</dbReference>
<dbReference type="GO" id="GO:0051607">
    <property type="term" value="P:defense response to virus"/>
    <property type="evidence" value="ECO:0007669"/>
    <property type="project" value="UniProtKB-KW"/>
</dbReference>
<dbReference type="GO" id="GO:0043571">
    <property type="term" value="P:maintenance of CRISPR repeat elements"/>
    <property type="evidence" value="ECO:0007669"/>
    <property type="project" value="InterPro"/>
</dbReference>
<protein>
    <submittedName>
        <fullName evidence="3">Type I-E CRISPR-associated protein Cas5/CasD</fullName>
    </submittedName>
</protein>
<gene>
    <name evidence="3" type="primary">cas5e</name>
    <name evidence="3" type="ORF">CYJ26_05320</name>
</gene>
<sequence length="238" mass="26461">MSVLLLRLAGPLQSWGVKSRFTVRGTELAPTKSGVIGMLAAAVGRRRTDPIEDLLSLRFGVRKDQPGTVLRDFHTARTLDGKQSMPLSERYYLADAVYLAAIEGEKTLLEGLDVAVRHPVFPLYLGRRSCPPSQPLSLGIRHASLLQALTDEPWQAADWFRLRQDNSFRAEIVIDAASLAPDERGSGYTTLDSPVSFDPRRRDYQAREVERLFVPVGDSDRPDSHDPMSDIEEAGRCS</sequence>
<evidence type="ECO:0000313" key="3">
    <source>
        <dbReference type="EMBL" id="PKY98818.1"/>
    </source>
</evidence>
<evidence type="ECO:0000256" key="1">
    <source>
        <dbReference type="ARBA" id="ARBA00023118"/>
    </source>
</evidence>
<feature type="compositionally biased region" description="Basic and acidic residues" evidence="2">
    <location>
        <begin position="218"/>
        <end position="238"/>
    </location>
</feature>
<dbReference type="RefSeq" id="WP_081449153.1">
    <property type="nucleotide sequence ID" value="NZ_JAHAIH010000003.1"/>
</dbReference>
<evidence type="ECO:0000256" key="2">
    <source>
        <dbReference type="SAM" id="MobiDB-lite"/>
    </source>
</evidence>
<evidence type="ECO:0000313" key="4">
    <source>
        <dbReference type="Proteomes" id="UP000234778"/>
    </source>
</evidence>
<dbReference type="Pfam" id="PF09704">
    <property type="entry name" value="Cas_Cas5d"/>
    <property type="match status" value="1"/>
</dbReference>
<dbReference type="InterPro" id="IPR013422">
    <property type="entry name" value="CRISPR-assoc_prot_Cas5_N"/>
</dbReference>
<dbReference type="NCBIfam" id="TIGR01868">
    <property type="entry name" value="casD_Cas5e"/>
    <property type="match status" value="1"/>
</dbReference>
<dbReference type="Proteomes" id="UP000234778">
    <property type="component" value="Unassembled WGS sequence"/>
</dbReference>
<dbReference type="GO" id="GO:0003723">
    <property type="term" value="F:RNA binding"/>
    <property type="evidence" value="ECO:0007669"/>
    <property type="project" value="InterPro"/>
</dbReference>
<name>A0A2I1KT86_9ACTO</name>
<proteinExistence type="predicted"/>
<comment type="caution">
    <text evidence="3">The sequence shown here is derived from an EMBL/GenBank/DDBJ whole genome shotgun (WGS) entry which is preliminary data.</text>
</comment>
<dbReference type="GeneID" id="81708353"/>
<dbReference type="Gene3D" id="3.30.70.2660">
    <property type="match status" value="1"/>
</dbReference>
<organism evidence="3 4">
    <name type="scientific">Actinomyces urogenitalis</name>
    <dbReference type="NCBI Taxonomy" id="103621"/>
    <lineage>
        <taxon>Bacteria</taxon>
        <taxon>Bacillati</taxon>
        <taxon>Actinomycetota</taxon>
        <taxon>Actinomycetes</taxon>
        <taxon>Actinomycetales</taxon>
        <taxon>Actinomycetaceae</taxon>
        <taxon>Actinomyces</taxon>
    </lineage>
</organism>
<dbReference type="AlphaFoldDB" id="A0A2I1KT86"/>
<reference evidence="3 4" key="1">
    <citation type="submission" date="2017-12" db="EMBL/GenBank/DDBJ databases">
        <title>Phylogenetic diversity of female urinary microbiome.</title>
        <authorList>
            <person name="Thomas-White K."/>
            <person name="Wolfe A.J."/>
        </authorList>
    </citation>
    <scope>NUCLEOTIDE SEQUENCE [LARGE SCALE GENOMIC DNA]</scope>
    <source>
        <strain evidence="3 4">UMB0319</strain>
    </source>
</reference>